<feature type="domain" description="D-isomer specific 2-hydroxyacid dehydrogenase NAD-binding" evidence="3">
    <location>
        <begin position="45"/>
        <end position="218"/>
    </location>
</feature>
<dbReference type="InterPro" id="IPR036291">
    <property type="entry name" value="NAD(P)-bd_dom_sf"/>
</dbReference>
<dbReference type="InterPro" id="IPR029753">
    <property type="entry name" value="D-isomer_DH_CS"/>
</dbReference>
<dbReference type="AlphaFoldDB" id="A0A4R5BF27"/>
<keyword evidence="1" id="KW-0560">Oxidoreductase</keyword>
<evidence type="ECO:0000313" key="4">
    <source>
        <dbReference type="EMBL" id="TDD83470.1"/>
    </source>
</evidence>
<dbReference type="EMBL" id="SMLA01000053">
    <property type="protein sequence ID" value="TDD83470.1"/>
    <property type="molecule type" value="Genomic_DNA"/>
</dbReference>
<reference evidence="4 5" key="1">
    <citation type="submission" date="2019-03" db="EMBL/GenBank/DDBJ databases">
        <title>Draft genome sequences of novel Actinobacteria.</title>
        <authorList>
            <person name="Sahin N."/>
            <person name="Ay H."/>
            <person name="Saygin H."/>
        </authorList>
    </citation>
    <scope>NUCLEOTIDE SEQUENCE [LARGE SCALE GENOMIC DNA]</scope>
    <source>
        <strain evidence="4 5">5K548</strain>
    </source>
</reference>
<proteinExistence type="predicted"/>
<dbReference type="CDD" id="cd05300">
    <property type="entry name" value="2-Hacid_dh_1"/>
    <property type="match status" value="1"/>
</dbReference>
<keyword evidence="5" id="KW-1185">Reference proteome</keyword>
<keyword evidence="2" id="KW-0520">NAD</keyword>
<name>A0A4R5BF27_9PSEU</name>
<gene>
    <name evidence="4" type="ORF">E1202_25455</name>
</gene>
<dbReference type="InterPro" id="IPR006140">
    <property type="entry name" value="D-isomer_DH_NAD-bd"/>
</dbReference>
<evidence type="ECO:0000259" key="3">
    <source>
        <dbReference type="Pfam" id="PF02826"/>
    </source>
</evidence>
<dbReference type="PANTHER" id="PTHR43333">
    <property type="entry name" value="2-HACID_DH_C DOMAIN-CONTAINING PROTEIN"/>
    <property type="match status" value="1"/>
</dbReference>
<dbReference type="PANTHER" id="PTHR43333:SF1">
    <property type="entry name" value="D-ISOMER SPECIFIC 2-HYDROXYACID DEHYDROGENASE NAD-BINDING DOMAIN-CONTAINING PROTEIN"/>
    <property type="match status" value="1"/>
</dbReference>
<dbReference type="SUPFAM" id="SSF51735">
    <property type="entry name" value="NAD(P)-binding Rossmann-fold domains"/>
    <property type="match status" value="1"/>
</dbReference>
<dbReference type="GO" id="GO:0016616">
    <property type="term" value="F:oxidoreductase activity, acting on the CH-OH group of donors, NAD or NADP as acceptor"/>
    <property type="evidence" value="ECO:0007669"/>
    <property type="project" value="UniProtKB-ARBA"/>
</dbReference>
<dbReference type="Gene3D" id="3.40.50.720">
    <property type="entry name" value="NAD(P)-binding Rossmann-like Domain"/>
    <property type="match status" value="2"/>
</dbReference>
<accession>A0A4R5BF27</accession>
<evidence type="ECO:0000256" key="1">
    <source>
        <dbReference type="ARBA" id="ARBA00023002"/>
    </source>
</evidence>
<evidence type="ECO:0000313" key="5">
    <source>
        <dbReference type="Proteomes" id="UP000294723"/>
    </source>
</evidence>
<dbReference type="PROSITE" id="PS00671">
    <property type="entry name" value="D_2_HYDROXYACID_DH_3"/>
    <property type="match status" value="1"/>
</dbReference>
<dbReference type="Pfam" id="PF02826">
    <property type="entry name" value="2-Hacid_dh_C"/>
    <property type="match status" value="1"/>
</dbReference>
<dbReference type="GO" id="GO:0051287">
    <property type="term" value="F:NAD binding"/>
    <property type="evidence" value="ECO:0007669"/>
    <property type="project" value="InterPro"/>
</dbReference>
<dbReference type="Proteomes" id="UP000294723">
    <property type="component" value="Unassembled WGS sequence"/>
</dbReference>
<protein>
    <submittedName>
        <fullName evidence="4">D-2-hydroxyacid dehydrogenase</fullName>
    </submittedName>
</protein>
<comment type="caution">
    <text evidence="4">The sequence shown here is derived from an EMBL/GenBank/DDBJ whole genome shotgun (WGS) entry which is preliminary data.</text>
</comment>
<organism evidence="4 5">
    <name type="scientific">Saccharopolyspora karakumensis</name>
    <dbReference type="NCBI Taxonomy" id="2530386"/>
    <lineage>
        <taxon>Bacteria</taxon>
        <taxon>Bacillati</taxon>
        <taxon>Actinomycetota</taxon>
        <taxon>Actinomycetes</taxon>
        <taxon>Pseudonocardiales</taxon>
        <taxon>Pseudonocardiaceae</taxon>
        <taxon>Saccharopolyspora</taxon>
    </lineage>
</organism>
<sequence>MGGIQWVHANSVGVDAIVTPELATTSTVVTNTRGVFEPPMAEYVLAMLLYFAKDLGGTVDAQRAARWDKRPTESLRSRRVLLVGPGAVGREIASLLRGAGITVDVVGRTSRTDEVLGEVRGIGELNALLPQADDLVVALPLTADTRGIIDADVLGRLRPGARVINVGRGPLIDEDAFIAELRAGRLGGAALDVFDQEPLPADHPFWAMDNVMVSPHMAGDAVGWERRSIELFVTNLERWSAGQPLLNIVDKSAFAAR</sequence>
<evidence type="ECO:0000256" key="2">
    <source>
        <dbReference type="ARBA" id="ARBA00023027"/>
    </source>
</evidence>